<name>M5BIA3_THACB</name>
<evidence type="ECO:0000256" key="1">
    <source>
        <dbReference type="SAM" id="MobiDB-lite"/>
    </source>
</evidence>
<feature type="compositionally biased region" description="Basic and acidic residues" evidence="1">
    <location>
        <begin position="36"/>
        <end position="47"/>
    </location>
</feature>
<comment type="caution">
    <text evidence="2">The sequence shown here is derived from an EMBL/GenBank/DDBJ whole genome shotgun (WGS) entry which is preliminary data.</text>
</comment>
<evidence type="ECO:0000313" key="2">
    <source>
        <dbReference type="EMBL" id="CCO26803.1"/>
    </source>
</evidence>
<proteinExistence type="predicted"/>
<feature type="region of interest" description="Disordered" evidence="1">
    <location>
        <begin position="89"/>
        <end position="136"/>
    </location>
</feature>
<accession>M5BIA3</accession>
<evidence type="ECO:0000313" key="3">
    <source>
        <dbReference type="Proteomes" id="UP000012065"/>
    </source>
</evidence>
<reference evidence="2 3" key="1">
    <citation type="journal article" date="2013" name="J. Biotechnol.">
        <title>Establishment and interpretation of the genome sequence of the phytopathogenic fungus Rhizoctonia solani AG1-IB isolate 7/3/14.</title>
        <authorList>
            <person name="Wibberg D.W."/>
            <person name="Jelonek L.J."/>
            <person name="Rupp O.R."/>
            <person name="Hennig M.H."/>
            <person name="Eikmeyer F.E."/>
            <person name="Goesmann A.G."/>
            <person name="Hartmann A.H."/>
            <person name="Borriss R.B."/>
            <person name="Grosch R.G."/>
            <person name="Puehler A.P."/>
            <person name="Schlueter A.S."/>
        </authorList>
    </citation>
    <scope>NUCLEOTIDE SEQUENCE [LARGE SCALE GENOMIC DNA]</scope>
    <source>
        <strain evidence="3">AG1-IB / isolate 7/3/14</strain>
    </source>
</reference>
<dbReference type="Proteomes" id="UP000012065">
    <property type="component" value="Unassembled WGS sequence"/>
</dbReference>
<feature type="compositionally biased region" description="Polar residues" evidence="1">
    <location>
        <begin position="1"/>
        <end position="34"/>
    </location>
</feature>
<dbReference type="EMBL" id="CAOJ01001060">
    <property type="protein sequence ID" value="CCO26803.1"/>
    <property type="molecule type" value="Genomic_DNA"/>
</dbReference>
<dbReference type="AlphaFoldDB" id="M5BIA3"/>
<protein>
    <submittedName>
        <fullName evidence="2">Uncharacterized protein</fullName>
    </submittedName>
</protein>
<feature type="region of interest" description="Disordered" evidence="1">
    <location>
        <begin position="1"/>
        <end position="75"/>
    </location>
</feature>
<gene>
    <name evidence="2" type="ORF">BN14_00834</name>
</gene>
<dbReference type="HOGENOM" id="CLU_1876851_0_0_1"/>
<sequence length="136" mass="14981">MPPQTRSRLQTSLVPMGSLSPSAADSYDESSTYMYRQKESGDWDERYGAPIRPPVTRYNTPPPTNPSHDRPISSKRKFVSMAVQTSPIEEICPPLCRDNGSSSGSSPDPETDEEGHPNKNGLKRAGYANISHFVAQ</sequence>
<organism evidence="2 3">
    <name type="scientific">Thanatephorus cucumeris (strain AG1-IB / isolate 7/3/14)</name>
    <name type="common">Lettuce bottom rot fungus</name>
    <name type="synonym">Rhizoctonia solani</name>
    <dbReference type="NCBI Taxonomy" id="1108050"/>
    <lineage>
        <taxon>Eukaryota</taxon>
        <taxon>Fungi</taxon>
        <taxon>Dikarya</taxon>
        <taxon>Basidiomycota</taxon>
        <taxon>Agaricomycotina</taxon>
        <taxon>Agaricomycetes</taxon>
        <taxon>Cantharellales</taxon>
        <taxon>Ceratobasidiaceae</taxon>
        <taxon>Rhizoctonia</taxon>
        <taxon>Rhizoctonia solani AG-1</taxon>
    </lineage>
</organism>